<name>A0ABM8VWN0_GIGMA</name>
<accession>A0ABM8VWN0</accession>
<reference evidence="1 2" key="1">
    <citation type="submission" date="2021-06" db="EMBL/GenBank/DDBJ databases">
        <authorList>
            <person name="Kallberg Y."/>
            <person name="Tangrot J."/>
            <person name="Rosling A."/>
        </authorList>
    </citation>
    <scope>NUCLEOTIDE SEQUENCE [LARGE SCALE GENOMIC DNA]</scope>
    <source>
        <strain evidence="1 2">120-4 pot B 10/14</strain>
    </source>
</reference>
<proteinExistence type="predicted"/>
<sequence>RNIQKMIVKNTQDRNKITNSLPGLFDEKGEINDGELAKIKANVDKIAKLTVDNPDLVTDNEIDQAKIDDLKNGIKNILDIDSADPLPDT</sequence>
<dbReference type="Proteomes" id="UP000789901">
    <property type="component" value="Unassembled WGS sequence"/>
</dbReference>
<keyword evidence="2" id="KW-1185">Reference proteome</keyword>
<protein>
    <submittedName>
        <fullName evidence="1">10476_t:CDS:1</fullName>
    </submittedName>
</protein>
<organism evidence="1 2">
    <name type="scientific">Gigaspora margarita</name>
    <dbReference type="NCBI Taxonomy" id="4874"/>
    <lineage>
        <taxon>Eukaryota</taxon>
        <taxon>Fungi</taxon>
        <taxon>Fungi incertae sedis</taxon>
        <taxon>Mucoromycota</taxon>
        <taxon>Glomeromycotina</taxon>
        <taxon>Glomeromycetes</taxon>
        <taxon>Diversisporales</taxon>
        <taxon>Gigasporaceae</taxon>
        <taxon>Gigaspora</taxon>
    </lineage>
</organism>
<feature type="non-terminal residue" evidence="1">
    <location>
        <position position="1"/>
    </location>
</feature>
<evidence type="ECO:0000313" key="2">
    <source>
        <dbReference type="Proteomes" id="UP000789901"/>
    </source>
</evidence>
<comment type="caution">
    <text evidence="1">The sequence shown here is derived from an EMBL/GenBank/DDBJ whole genome shotgun (WGS) entry which is preliminary data.</text>
</comment>
<dbReference type="EMBL" id="CAJVQB010000086">
    <property type="protein sequence ID" value="CAG8464998.1"/>
    <property type="molecule type" value="Genomic_DNA"/>
</dbReference>
<gene>
    <name evidence="1" type="ORF">GMARGA_LOCUS494</name>
</gene>
<evidence type="ECO:0000313" key="1">
    <source>
        <dbReference type="EMBL" id="CAG8464998.1"/>
    </source>
</evidence>